<evidence type="ECO:0000259" key="2">
    <source>
        <dbReference type="Pfam" id="PF21302"/>
    </source>
</evidence>
<dbReference type="AlphaFoldDB" id="A0A656K4T8"/>
<proteinExistence type="predicted"/>
<dbReference type="Gene3D" id="3.40.50.150">
    <property type="entry name" value="Vaccinia Virus protein VP39"/>
    <property type="match status" value="1"/>
</dbReference>
<dbReference type="InterPro" id="IPR048647">
    <property type="entry name" value="RlmA_N"/>
</dbReference>
<evidence type="ECO:0000313" key="4">
    <source>
        <dbReference type="Proteomes" id="UP000018849"/>
    </source>
</evidence>
<dbReference type="EMBL" id="AOKF01000046">
    <property type="protein sequence ID" value="EPN69925.1"/>
    <property type="molecule type" value="Genomic_DNA"/>
</dbReference>
<sequence length="99" mass="10812">MLTCPICSAPLSAADNGVVCPAGHRFDRARQGYLNLLPVQHKNSRDPGDNQAMVEARRDFLAARVITPRSSPKRCPVRTAMRWTSPAKRSNAPAGVTRT</sequence>
<evidence type="ECO:0000256" key="1">
    <source>
        <dbReference type="SAM" id="MobiDB-lite"/>
    </source>
</evidence>
<gene>
    <name evidence="3" type="ORF">A245_00731</name>
</gene>
<comment type="caution">
    <text evidence="3">The sequence shown here is derived from an EMBL/GenBank/DDBJ whole genome shotgun (WGS) entry which is preliminary data.</text>
</comment>
<dbReference type="Pfam" id="PF21302">
    <property type="entry name" value="Zn_ribbon_RlmA"/>
    <property type="match status" value="1"/>
</dbReference>
<accession>A0A656K4T8</accession>
<keyword evidence="3" id="KW-0808">Transferase</keyword>
<organism evidence="3 4">
    <name type="scientific">Pseudomonas syringae pv. actinidiae ICMP 19096</name>
    <dbReference type="NCBI Taxonomy" id="1194405"/>
    <lineage>
        <taxon>Bacteria</taxon>
        <taxon>Pseudomonadati</taxon>
        <taxon>Pseudomonadota</taxon>
        <taxon>Gammaproteobacteria</taxon>
        <taxon>Pseudomonadales</taxon>
        <taxon>Pseudomonadaceae</taxon>
        <taxon>Pseudomonas</taxon>
        <taxon>Pseudomonas syringae</taxon>
    </lineage>
</organism>
<protein>
    <submittedName>
        <fullName evidence="3">rRNA large subunit methyltransferase A</fullName>
    </submittedName>
</protein>
<keyword evidence="3" id="KW-0489">Methyltransferase</keyword>
<evidence type="ECO:0000313" key="3">
    <source>
        <dbReference type="EMBL" id="EPN69925.1"/>
    </source>
</evidence>
<dbReference type="Proteomes" id="UP000018849">
    <property type="component" value="Unassembled WGS sequence"/>
</dbReference>
<name>A0A656K4T8_PSESF</name>
<reference evidence="3 4" key="1">
    <citation type="journal article" date="2013" name="PLoS Pathog.">
        <title>Genomic analysis of the Kiwifruit pathogen Pseudomonas syringae pv. actinidiae provides insight into the origins of an emergent plant disease.</title>
        <authorList>
            <person name="McCann H.C."/>
            <person name="Rikkerink E.H."/>
            <person name="Bertels F."/>
            <person name="Fiers M."/>
            <person name="Lu A."/>
            <person name="Rees-George J."/>
            <person name="Andersen M.T."/>
            <person name="Gleave A.P."/>
            <person name="Haubold B."/>
            <person name="Wohlers M.W."/>
            <person name="Guttman D.S."/>
            <person name="Wang P.W."/>
            <person name="Straub C."/>
            <person name="Vanneste J.L."/>
            <person name="Rainey P.B."/>
            <person name="Templeton M.D."/>
        </authorList>
    </citation>
    <scope>NUCLEOTIDE SEQUENCE [LARGE SCALE GENOMIC DNA]</scope>
    <source>
        <strain evidence="3 4">ICMP 19096</strain>
    </source>
</reference>
<feature type="domain" description="23S rRNA (guanine(745)-N(1))-methyltransferase N-terminal" evidence="2">
    <location>
        <begin position="3"/>
        <end position="45"/>
    </location>
</feature>
<dbReference type="GO" id="GO:0008168">
    <property type="term" value="F:methyltransferase activity"/>
    <property type="evidence" value="ECO:0007669"/>
    <property type="project" value="UniProtKB-KW"/>
</dbReference>
<feature type="region of interest" description="Disordered" evidence="1">
    <location>
        <begin position="71"/>
        <end position="99"/>
    </location>
</feature>
<dbReference type="GO" id="GO:0032259">
    <property type="term" value="P:methylation"/>
    <property type="evidence" value="ECO:0007669"/>
    <property type="project" value="UniProtKB-KW"/>
</dbReference>
<dbReference type="InterPro" id="IPR029063">
    <property type="entry name" value="SAM-dependent_MTases_sf"/>
</dbReference>